<organism evidence="1 2">
    <name type="scientific">Mycobacterium ulcerans str. Harvey</name>
    <dbReference type="NCBI Taxonomy" id="1299332"/>
    <lineage>
        <taxon>Bacteria</taxon>
        <taxon>Bacillati</taxon>
        <taxon>Actinomycetota</taxon>
        <taxon>Actinomycetes</taxon>
        <taxon>Mycobacteriales</taxon>
        <taxon>Mycobacteriaceae</taxon>
        <taxon>Mycobacterium</taxon>
        <taxon>Mycobacterium ulcerans group</taxon>
    </lineage>
</organism>
<evidence type="ECO:0000313" key="2">
    <source>
        <dbReference type="Proteomes" id="UP000020681"/>
    </source>
</evidence>
<reference evidence="1 2" key="1">
    <citation type="submission" date="2014-01" db="EMBL/GenBank/DDBJ databases">
        <authorList>
            <person name="Dobos K."/>
            <person name="Lenaerts A."/>
            <person name="Ordway D."/>
            <person name="DeGroote M.A."/>
            <person name="Parker T."/>
            <person name="Sizemore C."/>
            <person name="Tallon L.J."/>
            <person name="Sadzewicz L.K."/>
            <person name="Sengamalay N."/>
            <person name="Fraser C.M."/>
            <person name="Hine E."/>
            <person name="Shefchek K.A."/>
            <person name="Das S.P."/>
            <person name="Tettelin H."/>
        </authorList>
    </citation>
    <scope>NUCLEOTIDE SEQUENCE [LARGE SCALE GENOMIC DNA]</scope>
    <source>
        <strain evidence="1 2">Harvey</strain>
    </source>
</reference>
<gene>
    <name evidence="1" type="ORF">I551_1815</name>
</gene>
<accession>A0ABN0R3Z4</accession>
<comment type="caution">
    <text evidence="1">The sequence shown here is derived from an EMBL/GenBank/DDBJ whole genome shotgun (WGS) entry which is preliminary data.</text>
</comment>
<proteinExistence type="predicted"/>
<evidence type="ECO:0000313" key="1">
    <source>
        <dbReference type="EMBL" id="EUA91655.1"/>
    </source>
</evidence>
<name>A0ABN0R3Z4_MYCUL</name>
<keyword evidence="2" id="KW-1185">Reference proteome</keyword>
<dbReference type="Proteomes" id="UP000020681">
    <property type="component" value="Unassembled WGS sequence"/>
</dbReference>
<protein>
    <submittedName>
        <fullName evidence="1">Membrane mmpL11 domain protein</fullName>
    </submittedName>
</protein>
<dbReference type="EMBL" id="JAOL01000086">
    <property type="protein sequence ID" value="EUA91655.1"/>
    <property type="molecule type" value="Genomic_DNA"/>
</dbReference>
<sequence length="89" mass="9850">MMRLSRNLRRFRWLVFTGWMLALVPAIYLALTQSGNLTGGGFEVAGSQSLRVHDVLEAQYPDQGASSLALVATRARMPATRTSPTRSRN</sequence>